<dbReference type="Proteomes" id="UP000002608">
    <property type="component" value="Chromosome"/>
</dbReference>
<reference evidence="2 3" key="1">
    <citation type="submission" date="2007-10" db="EMBL/GenBank/DDBJ databases">
        <title>Complete sequence of Shewanella pealeana ATCC 700345.</title>
        <authorList>
            <consortium name="US DOE Joint Genome Institute"/>
            <person name="Copeland A."/>
            <person name="Lucas S."/>
            <person name="Lapidus A."/>
            <person name="Barry K."/>
            <person name="Glavina del Rio T."/>
            <person name="Dalin E."/>
            <person name="Tice H."/>
            <person name="Pitluck S."/>
            <person name="Chertkov O."/>
            <person name="Brettin T."/>
            <person name="Bruce D."/>
            <person name="Detter J.C."/>
            <person name="Han C."/>
            <person name="Schmutz J."/>
            <person name="Larimer F."/>
            <person name="Land M."/>
            <person name="Hauser L."/>
            <person name="Kyrpides N."/>
            <person name="Kim E."/>
            <person name="Zhao J.-S.Z."/>
            <person name="Manno D."/>
            <person name="Hawari J."/>
            <person name="Richardson P."/>
        </authorList>
    </citation>
    <scope>NUCLEOTIDE SEQUENCE [LARGE SCALE GENOMIC DNA]</scope>
    <source>
        <strain evidence="3">ATCC 700345 / ANG-SQ1</strain>
    </source>
</reference>
<protein>
    <recommendedName>
        <fullName evidence="4">Lipoprotein</fullName>
    </recommendedName>
</protein>
<dbReference type="PROSITE" id="PS51257">
    <property type="entry name" value="PROKAR_LIPOPROTEIN"/>
    <property type="match status" value="1"/>
</dbReference>
<feature type="chain" id="PRO_5002722482" description="Lipoprotein" evidence="1">
    <location>
        <begin position="26"/>
        <end position="211"/>
    </location>
</feature>
<evidence type="ECO:0000313" key="3">
    <source>
        <dbReference type="Proteomes" id="UP000002608"/>
    </source>
</evidence>
<evidence type="ECO:0008006" key="4">
    <source>
        <dbReference type="Google" id="ProtNLM"/>
    </source>
</evidence>
<evidence type="ECO:0000256" key="1">
    <source>
        <dbReference type="SAM" id="SignalP"/>
    </source>
</evidence>
<gene>
    <name evidence="2" type="ordered locus">Spea_3290</name>
</gene>
<sequence length="211" mass="23919">MIKIAPLCLASFPLVLMLGCSSSYEAPQTRSAASNANSLFVEASLYQHTGEYDKEYDALQQIITAYPNTRAAVVSSLEVGKLTDKVFNGGIKKDSDKYPQSSYQDLLRSLAKALKSKDANYLVYHLSQYANLPDVDVDQDIIETMQSLLDTNDPRVTSIIDNINLLLDNDVQPEFDEVLEKQVAVLYKMHWQDVRGFRLIKANNNYYWHLR</sequence>
<dbReference type="STRING" id="398579.Spea_3290"/>
<dbReference type="RefSeq" id="WP_012156504.1">
    <property type="nucleotide sequence ID" value="NC_009901.1"/>
</dbReference>
<dbReference type="KEGG" id="spl:Spea_3290"/>
<keyword evidence="1" id="KW-0732">Signal</keyword>
<dbReference type="HOGENOM" id="CLU_1304177_0_0_6"/>
<accession>A8H7R8</accession>
<name>A8H7R8_SHEPA</name>
<dbReference type="AlphaFoldDB" id="A8H7R8"/>
<dbReference type="EMBL" id="CP000851">
    <property type="protein sequence ID" value="ABV88605.1"/>
    <property type="molecule type" value="Genomic_DNA"/>
</dbReference>
<organism evidence="2 3">
    <name type="scientific">Shewanella pealeana (strain ATCC 700345 / ANG-SQ1)</name>
    <dbReference type="NCBI Taxonomy" id="398579"/>
    <lineage>
        <taxon>Bacteria</taxon>
        <taxon>Pseudomonadati</taxon>
        <taxon>Pseudomonadota</taxon>
        <taxon>Gammaproteobacteria</taxon>
        <taxon>Alteromonadales</taxon>
        <taxon>Shewanellaceae</taxon>
        <taxon>Shewanella</taxon>
    </lineage>
</organism>
<proteinExistence type="predicted"/>
<evidence type="ECO:0000313" key="2">
    <source>
        <dbReference type="EMBL" id="ABV88605.1"/>
    </source>
</evidence>
<keyword evidence="3" id="KW-1185">Reference proteome</keyword>
<feature type="signal peptide" evidence="1">
    <location>
        <begin position="1"/>
        <end position="25"/>
    </location>
</feature>